<dbReference type="PROSITE" id="PS00675">
    <property type="entry name" value="SIGMA54_INTERACT_1"/>
    <property type="match status" value="1"/>
</dbReference>
<proteinExistence type="predicted"/>
<evidence type="ECO:0000256" key="5">
    <source>
        <dbReference type="ARBA" id="ARBA00023163"/>
    </source>
</evidence>
<dbReference type="PROSITE" id="PS00688">
    <property type="entry name" value="SIGMA54_INTERACT_3"/>
    <property type="match status" value="1"/>
</dbReference>
<dbReference type="GO" id="GO:0043565">
    <property type="term" value="F:sequence-specific DNA binding"/>
    <property type="evidence" value="ECO:0007669"/>
    <property type="project" value="InterPro"/>
</dbReference>
<dbReference type="Gene3D" id="3.40.50.2300">
    <property type="match status" value="1"/>
</dbReference>
<dbReference type="RefSeq" id="WP_145197953.1">
    <property type="nucleotide sequence ID" value="NZ_CP036434.1"/>
</dbReference>
<dbReference type="InterPro" id="IPR058031">
    <property type="entry name" value="AAA_lid_NorR"/>
</dbReference>
<gene>
    <name evidence="10" type="ORF">Poly30_26670</name>
</gene>
<evidence type="ECO:0000313" key="11">
    <source>
        <dbReference type="Proteomes" id="UP000320390"/>
    </source>
</evidence>
<dbReference type="Gene3D" id="1.10.8.60">
    <property type="match status" value="1"/>
</dbReference>
<dbReference type="Pfam" id="PF00072">
    <property type="entry name" value="Response_reg"/>
    <property type="match status" value="1"/>
</dbReference>
<dbReference type="InterPro" id="IPR003593">
    <property type="entry name" value="AAA+_ATPase"/>
</dbReference>
<dbReference type="SMART" id="SM00448">
    <property type="entry name" value="REC"/>
    <property type="match status" value="1"/>
</dbReference>
<keyword evidence="3" id="KW-0805">Transcription regulation</keyword>
<dbReference type="OrthoDB" id="9807827at2"/>
<dbReference type="Pfam" id="PF00158">
    <property type="entry name" value="Sigma54_activat"/>
    <property type="match status" value="1"/>
</dbReference>
<dbReference type="Proteomes" id="UP000320390">
    <property type="component" value="Chromosome"/>
</dbReference>
<dbReference type="PROSITE" id="PS00676">
    <property type="entry name" value="SIGMA54_INTERACT_2"/>
    <property type="match status" value="1"/>
</dbReference>
<evidence type="ECO:0000256" key="7">
    <source>
        <dbReference type="SAM" id="MobiDB-lite"/>
    </source>
</evidence>
<feature type="modified residue" description="4-aspartylphosphate" evidence="6">
    <location>
        <position position="57"/>
    </location>
</feature>
<dbReference type="InterPro" id="IPR011006">
    <property type="entry name" value="CheY-like_superfamily"/>
</dbReference>
<dbReference type="Gene3D" id="1.10.10.60">
    <property type="entry name" value="Homeodomain-like"/>
    <property type="match status" value="1"/>
</dbReference>
<evidence type="ECO:0000256" key="1">
    <source>
        <dbReference type="ARBA" id="ARBA00022741"/>
    </source>
</evidence>
<protein>
    <submittedName>
        <fullName evidence="10">DNA-binding transcriptional response regulator</fullName>
    </submittedName>
</protein>
<keyword evidence="5" id="KW-0804">Transcription</keyword>
<dbReference type="InterPro" id="IPR025944">
    <property type="entry name" value="Sigma_54_int_dom_CS"/>
</dbReference>
<dbReference type="InterPro" id="IPR025943">
    <property type="entry name" value="Sigma_54_int_dom_ATP-bd_2"/>
</dbReference>
<dbReference type="AlphaFoldDB" id="A0A518EST4"/>
<keyword evidence="4 10" id="KW-0238">DNA-binding</keyword>
<dbReference type="InterPro" id="IPR025662">
    <property type="entry name" value="Sigma_54_int_dom_ATP-bd_1"/>
</dbReference>
<feature type="region of interest" description="Disordered" evidence="7">
    <location>
        <begin position="404"/>
        <end position="423"/>
    </location>
</feature>
<dbReference type="PANTHER" id="PTHR32071">
    <property type="entry name" value="TRANSCRIPTIONAL REGULATORY PROTEIN"/>
    <property type="match status" value="1"/>
</dbReference>
<dbReference type="PANTHER" id="PTHR32071:SF57">
    <property type="entry name" value="C4-DICARBOXYLATE TRANSPORT TRANSCRIPTIONAL REGULATORY PROTEIN DCTD"/>
    <property type="match status" value="1"/>
</dbReference>
<dbReference type="FunFam" id="3.40.50.300:FF:000006">
    <property type="entry name" value="DNA-binding transcriptional regulator NtrC"/>
    <property type="match status" value="1"/>
</dbReference>
<evidence type="ECO:0000313" key="10">
    <source>
        <dbReference type="EMBL" id="QDV07148.1"/>
    </source>
</evidence>
<reference evidence="10 11" key="1">
    <citation type="submission" date="2019-02" db="EMBL/GenBank/DDBJ databases">
        <title>Deep-cultivation of Planctomycetes and their phenomic and genomic characterization uncovers novel biology.</title>
        <authorList>
            <person name="Wiegand S."/>
            <person name="Jogler M."/>
            <person name="Boedeker C."/>
            <person name="Pinto D."/>
            <person name="Vollmers J."/>
            <person name="Rivas-Marin E."/>
            <person name="Kohn T."/>
            <person name="Peeters S.H."/>
            <person name="Heuer A."/>
            <person name="Rast P."/>
            <person name="Oberbeckmann S."/>
            <person name="Bunk B."/>
            <person name="Jeske O."/>
            <person name="Meyerdierks A."/>
            <person name="Storesund J.E."/>
            <person name="Kallscheuer N."/>
            <person name="Luecker S."/>
            <person name="Lage O.M."/>
            <person name="Pohl T."/>
            <person name="Merkel B.J."/>
            <person name="Hornburger P."/>
            <person name="Mueller R.-W."/>
            <person name="Bruemmer F."/>
            <person name="Labrenz M."/>
            <person name="Spormann A.M."/>
            <person name="Op den Camp H."/>
            <person name="Overmann J."/>
            <person name="Amann R."/>
            <person name="Jetten M.S.M."/>
            <person name="Mascher T."/>
            <person name="Medema M.H."/>
            <person name="Devos D.P."/>
            <person name="Kaster A.-K."/>
            <person name="Ovreas L."/>
            <person name="Rohde M."/>
            <person name="Galperin M.Y."/>
            <person name="Jogler C."/>
        </authorList>
    </citation>
    <scope>NUCLEOTIDE SEQUENCE [LARGE SCALE GENOMIC DNA]</scope>
    <source>
        <strain evidence="10 11">Poly30</strain>
    </source>
</reference>
<dbReference type="SUPFAM" id="SSF52540">
    <property type="entry name" value="P-loop containing nucleoside triphosphate hydrolases"/>
    <property type="match status" value="1"/>
</dbReference>
<keyword evidence="1" id="KW-0547">Nucleotide-binding</keyword>
<feature type="domain" description="Response regulatory" evidence="9">
    <location>
        <begin position="8"/>
        <end position="122"/>
    </location>
</feature>
<dbReference type="PROSITE" id="PS50110">
    <property type="entry name" value="RESPONSE_REGULATORY"/>
    <property type="match status" value="1"/>
</dbReference>
<dbReference type="InterPro" id="IPR002078">
    <property type="entry name" value="Sigma_54_int"/>
</dbReference>
<sequence length="481" mass="51968">MSSEGSGRVLVVDDDLGHGEALGDGLEMDGYDCVVVGSGSEGIAQLEAHSFDAVLTDLVMHDRSGLEVLREAKRLAPDTPVLLVTGHATVETAVDAMREGAEDYLSKPVKLTELRAKLARAVEKSRLRKDNETLRNENVELRRQFDKSFGFEGLHGRSPEMIRVFEILARVAPTDATVLILGESGTGKELIARAIHTNSKRAKGNFVAVNCAALTEGLIESELFGHVKGAFTGAVADKEGRIAYANGGTLFLDEIGDMPLVTQAKMLRVLEAREVVQVGGNEPRKVDIRLVAATNRDLREMVKAGTFREDLFHRLQVVELNLPPLRDRAGDIPLLIDHFVAEFRETHCREITGIAPEARALLGRYPWPGNVRELRNALENMVLLAGGAVLVVDDVPEGIRRVAGGARSSGASGASNGTDAGGSLPASSGGYDLAGRSHQEVEKALILANLELMEGNRKRAAEVLGIGERTLYRKLKEYGMT</sequence>
<evidence type="ECO:0000256" key="4">
    <source>
        <dbReference type="ARBA" id="ARBA00023125"/>
    </source>
</evidence>
<organism evidence="10 11">
    <name type="scientific">Saltatorellus ferox</name>
    <dbReference type="NCBI Taxonomy" id="2528018"/>
    <lineage>
        <taxon>Bacteria</taxon>
        <taxon>Pseudomonadati</taxon>
        <taxon>Planctomycetota</taxon>
        <taxon>Planctomycetia</taxon>
        <taxon>Planctomycetia incertae sedis</taxon>
        <taxon>Saltatorellus</taxon>
    </lineage>
</organism>
<dbReference type="GO" id="GO:0000160">
    <property type="term" value="P:phosphorelay signal transduction system"/>
    <property type="evidence" value="ECO:0007669"/>
    <property type="project" value="InterPro"/>
</dbReference>
<dbReference type="SUPFAM" id="SSF46689">
    <property type="entry name" value="Homeodomain-like"/>
    <property type="match status" value="1"/>
</dbReference>
<dbReference type="Pfam" id="PF02954">
    <property type="entry name" value="HTH_8"/>
    <property type="match status" value="1"/>
</dbReference>
<keyword evidence="11" id="KW-1185">Reference proteome</keyword>
<dbReference type="InterPro" id="IPR001789">
    <property type="entry name" value="Sig_transdc_resp-reg_receiver"/>
</dbReference>
<dbReference type="GO" id="GO:0005524">
    <property type="term" value="F:ATP binding"/>
    <property type="evidence" value="ECO:0007669"/>
    <property type="project" value="UniProtKB-KW"/>
</dbReference>
<dbReference type="InterPro" id="IPR002197">
    <property type="entry name" value="HTH_Fis"/>
</dbReference>
<name>A0A518EST4_9BACT</name>
<dbReference type="InterPro" id="IPR009057">
    <property type="entry name" value="Homeodomain-like_sf"/>
</dbReference>
<evidence type="ECO:0000259" key="9">
    <source>
        <dbReference type="PROSITE" id="PS50110"/>
    </source>
</evidence>
<dbReference type="EMBL" id="CP036434">
    <property type="protein sequence ID" value="QDV07148.1"/>
    <property type="molecule type" value="Genomic_DNA"/>
</dbReference>
<evidence type="ECO:0000256" key="3">
    <source>
        <dbReference type="ARBA" id="ARBA00023015"/>
    </source>
</evidence>
<accession>A0A518EST4</accession>
<dbReference type="PRINTS" id="PR01590">
    <property type="entry name" value="HTHFIS"/>
</dbReference>
<dbReference type="SMART" id="SM00382">
    <property type="entry name" value="AAA"/>
    <property type="match status" value="1"/>
</dbReference>
<dbReference type="CDD" id="cd00009">
    <property type="entry name" value="AAA"/>
    <property type="match status" value="1"/>
</dbReference>
<dbReference type="Gene3D" id="3.40.50.300">
    <property type="entry name" value="P-loop containing nucleotide triphosphate hydrolases"/>
    <property type="match status" value="1"/>
</dbReference>
<dbReference type="GO" id="GO:0006355">
    <property type="term" value="P:regulation of DNA-templated transcription"/>
    <property type="evidence" value="ECO:0007669"/>
    <property type="project" value="InterPro"/>
</dbReference>
<dbReference type="InterPro" id="IPR027417">
    <property type="entry name" value="P-loop_NTPase"/>
</dbReference>
<evidence type="ECO:0000259" key="8">
    <source>
        <dbReference type="PROSITE" id="PS50045"/>
    </source>
</evidence>
<feature type="domain" description="Sigma-54 factor interaction" evidence="8">
    <location>
        <begin position="154"/>
        <end position="383"/>
    </location>
</feature>
<dbReference type="SUPFAM" id="SSF52172">
    <property type="entry name" value="CheY-like"/>
    <property type="match status" value="1"/>
</dbReference>
<dbReference type="PROSITE" id="PS50045">
    <property type="entry name" value="SIGMA54_INTERACT_4"/>
    <property type="match status" value="1"/>
</dbReference>
<dbReference type="Pfam" id="PF25601">
    <property type="entry name" value="AAA_lid_14"/>
    <property type="match status" value="1"/>
</dbReference>
<keyword evidence="6" id="KW-0597">Phosphoprotein</keyword>
<evidence type="ECO:0000256" key="2">
    <source>
        <dbReference type="ARBA" id="ARBA00022840"/>
    </source>
</evidence>
<evidence type="ECO:0000256" key="6">
    <source>
        <dbReference type="PROSITE-ProRule" id="PRU00169"/>
    </source>
</evidence>
<keyword evidence="2" id="KW-0067">ATP-binding</keyword>